<protein>
    <recommendedName>
        <fullName evidence="1">SseB protein N-terminal domain-containing protein</fullName>
    </recommendedName>
</protein>
<dbReference type="EMBL" id="BAAAXZ010000124">
    <property type="protein sequence ID" value="GAA2934716.1"/>
    <property type="molecule type" value="Genomic_DNA"/>
</dbReference>
<sequence>MLTWASSLREELAALYEGRAEPPEVLGKFRRTAVLVPLDARGGLWTAAHEGVWWIHAFSDEAALSRFALNRAAAGEDWEYVTILGARLLDVVIPAVGEPAGAAVDVGSDRPFLLPPLAGVVPEAAAVNAGTEAAR</sequence>
<dbReference type="Proteomes" id="UP001501102">
    <property type="component" value="Unassembled WGS sequence"/>
</dbReference>
<evidence type="ECO:0000259" key="1">
    <source>
        <dbReference type="Pfam" id="PF07179"/>
    </source>
</evidence>
<accession>A0ABN3X238</accession>
<organism evidence="2 3">
    <name type="scientific">Streptomyces thioluteus</name>
    <dbReference type="NCBI Taxonomy" id="66431"/>
    <lineage>
        <taxon>Bacteria</taxon>
        <taxon>Bacillati</taxon>
        <taxon>Actinomycetota</taxon>
        <taxon>Actinomycetes</taxon>
        <taxon>Kitasatosporales</taxon>
        <taxon>Streptomycetaceae</taxon>
        <taxon>Streptomyces</taxon>
    </lineage>
</organism>
<gene>
    <name evidence="2" type="ORF">GCM10020221_33110</name>
</gene>
<proteinExistence type="predicted"/>
<comment type="caution">
    <text evidence="2">The sequence shown here is derived from an EMBL/GenBank/DDBJ whole genome shotgun (WGS) entry which is preliminary data.</text>
</comment>
<reference evidence="2 3" key="1">
    <citation type="journal article" date="2019" name="Int. J. Syst. Evol. Microbiol.">
        <title>The Global Catalogue of Microorganisms (GCM) 10K type strain sequencing project: providing services to taxonomists for standard genome sequencing and annotation.</title>
        <authorList>
            <consortium name="The Broad Institute Genomics Platform"/>
            <consortium name="The Broad Institute Genome Sequencing Center for Infectious Disease"/>
            <person name="Wu L."/>
            <person name="Ma J."/>
        </authorList>
    </citation>
    <scope>NUCLEOTIDE SEQUENCE [LARGE SCALE GENOMIC DNA]</scope>
    <source>
        <strain evidence="2 3">JCM 4087</strain>
    </source>
</reference>
<name>A0ABN3X238_STRTU</name>
<feature type="domain" description="SseB protein N-terminal" evidence="1">
    <location>
        <begin position="8"/>
        <end position="116"/>
    </location>
</feature>
<dbReference type="RefSeq" id="WP_344964179.1">
    <property type="nucleotide sequence ID" value="NZ_BAAAXZ010000124.1"/>
</dbReference>
<evidence type="ECO:0000313" key="2">
    <source>
        <dbReference type="EMBL" id="GAA2934716.1"/>
    </source>
</evidence>
<evidence type="ECO:0000313" key="3">
    <source>
        <dbReference type="Proteomes" id="UP001501102"/>
    </source>
</evidence>
<dbReference type="Pfam" id="PF07179">
    <property type="entry name" value="SseB"/>
    <property type="match status" value="1"/>
</dbReference>
<dbReference type="InterPro" id="IPR009839">
    <property type="entry name" value="SseB_N"/>
</dbReference>
<keyword evidence="3" id="KW-1185">Reference proteome</keyword>